<dbReference type="InterPro" id="IPR001251">
    <property type="entry name" value="CRAL-TRIO_dom"/>
</dbReference>
<organism evidence="3 4">
    <name type="scientific">Nematostella vectensis</name>
    <name type="common">Starlet sea anemone</name>
    <dbReference type="NCBI Taxonomy" id="45351"/>
    <lineage>
        <taxon>Eukaryota</taxon>
        <taxon>Metazoa</taxon>
        <taxon>Cnidaria</taxon>
        <taxon>Anthozoa</taxon>
        <taxon>Hexacorallia</taxon>
        <taxon>Actiniaria</taxon>
        <taxon>Edwardsiidae</taxon>
        <taxon>Nematostella</taxon>
    </lineage>
</organism>
<dbReference type="HOGENOM" id="CLU_014001_2_1_1"/>
<dbReference type="PROSITE" id="PS50866">
    <property type="entry name" value="GOLD"/>
    <property type="match status" value="1"/>
</dbReference>
<evidence type="ECO:0000313" key="4">
    <source>
        <dbReference type="Proteomes" id="UP000001593"/>
    </source>
</evidence>
<dbReference type="SUPFAM" id="SSF46938">
    <property type="entry name" value="CRAL/TRIO N-terminal domain"/>
    <property type="match status" value="1"/>
</dbReference>
<dbReference type="Gene3D" id="3.40.525.10">
    <property type="entry name" value="CRAL-TRIO lipid binding domain"/>
    <property type="match status" value="1"/>
</dbReference>
<dbReference type="InterPro" id="IPR051064">
    <property type="entry name" value="SEC14/CRAL-TRIO_domain"/>
</dbReference>
<dbReference type="eggNOG" id="KOG1471">
    <property type="taxonomic scope" value="Eukaryota"/>
</dbReference>
<evidence type="ECO:0000259" key="1">
    <source>
        <dbReference type="PROSITE" id="PS50191"/>
    </source>
</evidence>
<name>A7SAF7_NEMVE</name>
<dbReference type="InterPro" id="IPR036865">
    <property type="entry name" value="CRAL-TRIO_dom_sf"/>
</dbReference>
<sequence>MSGYLGDLSSFQQETLEQFSVKVSDVLQKEHDDFFLLRWLRARDFNLEKAEFMLRESLAVRKKMGLDNILDTYKVPEVLQKYYPGGYFGYDIEGVPVFIDPLGNIDFKGLLLSVRKDEIIRFKGYTAELGLHLGAQQSKKVNKRIAQVVMVMDMEGLGLKHLWKPGVMTFNSVASFYEDNFPEVMKSIFVIRAPRIFPIAYNLVKPFLSPATRKKVQILGDNWKEVLCQHIPADHLPVYYGGTCVDDSGDPACSQKICYGGDVPESYFSTSQTLETDAYQTGIVRRGSTFKLSYEIETPNSVISWEFKSEDHDIGFGVYFSANTEDKCKCKDMVELVPSRRVDCHLIPEQDSITCERPGTYVLRFDNTYSWTRNKKILFCVDVTEPPLETNGNYTEPTR</sequence>
<reference evidence="3 4" key="1">
    <citation type="journal article" date="2007" name="Science">
        <title>Sea anemone genome reveals ancestral eumetazoan gene repertoire and genomic organization.</title>
        <authorList>
            <person name="Putnam N.H."/>
            <person name="Srivastava M."/>
            <person name="Hellsten U."/>
            <person name="Dirks B."/>
            <person name="Chapman J."/>
            <person name="Salamov A."/>
            <person name="Terry A."/>
            <person name="Shapiro H."/>
            <person name="Lindquist E."/>
            <person name="Kapitonov V.V."/>
            <person name="Jurka J."/>
            <person name="Genikhovich G."/>
            <person name="Grigoriev I.V."/>
            <person name="Lucas S.M."/>
            <person name="Steele R.E."/>
            <person name="Finnerty J.R."/>
            <person name="Technau U."/>
            <person name="Martindale M.Q."/>
            <person name="Rokhsar D.S."/>
        </authorList>
    </citation>
    <scope>NUCLEOTIDE SEQUENCE [LARGE SCALE GENOMIC DNA]</scope>
    <source>
        <strain evidence="4">CH2 X CH6</strain>
    </source>
</reference>
<dbReference type="InterPro" id="IPR011074">
    <property type="entry name" value="CRAL/TRIO_N_dom"/>
</dbReference>
<dbReference type="OrthoDB" id="1434354at2759"/>
<dbReference type="Proteomes" id="UP000001593">
    <property type="component" value="Unassembled WGS sequence"/>
</dbReference>
<dbReference type="CDD" id="cd00170">
    <property type="entry name" value="SEC14"/>
    <property type="match status" value="1"/>
</dbReference>
<dbReference type="SUPFAM" id="SSF52087">
    <property type="entry name" value="CRAL/TRIO domain"/>
    <property type="match status" value="1"/>
</dbReference>
<keyword evidence="4" id="KW-1185">Reference proteome</keyword>
<dbReference type="PANTHER" id="PTHR23324:SF83">
    <property type="entry name" value="SEC14-LIKE PROTEIN 2"/>
    <property type="match status" value="1"/>
</dbReference>
<dbReference type="PhylomeDB" id="A7SAF7"/>
<dbReference type="GO" id="GO:0005737">
    <property type="term" value="C:cytoplasm"/>
    <property type="evidence" value="ECO:0000318"/>
    <property type="project" value="GO_Central"/>
</dbReference>
<dbReference type="Pfam" id="PF03765">
    <property type="entry name" value="CRAL_TRIO_N"/>
    <property type="match status" value="1"/>
</dbReference>
<feature type="domain" description="CRAL-TRIO" evidence="1">
    <location>
        <begin position="75"/>
        <end position="248"/>
    </location>
</feature>
<dbReference type="SMART" id="SM01100">
    <property type="entry name" value="CRAL_TRIO_N"/>
    <property type="match status" value="1"/>
</dbReference>
<dbReference type="PANTHER" id="PTHR23324">
    <property type="entry name" value="SEC14 RELATED PROTEIN"/>
    <property type="match status" value="1"/>
</dbReference>
<dbReference type="AlphaFoldDB" id="A7SAF7"/>
<dbReference type="InterPro" id="IPR036598">
    <property type="entry name" value="GOLD_dom_sf"/>
</dbReference>
<dbReference type="PROSITE" id="PS50191">
    <property type="entry name" value="CRAL_TRIO"/>
    <property type="match status" value="1"/>
</dbReference>
<dbReference type="OMA" id="WAFSTVW"/>
<dbReference type="Pfam" id="PF00650">
    <property type="entry name" value="CRAL_TRIO"/>
    <property type="match status" value="1"/>
</dbReference>
<evidence type="ECO:0008006" key="5">
    <source>
        <dbReference type="Google" id="ProtNLM"/>
    </source>
</evidence>
<dbReference type="SUPFAM" id="SSF101576">
    <property type="entry name" value="Supernatant protein factor (SPF), C-terminal domain"/>
    <property type="match status" value="1"/>
</dbReference>
<feature type="domain" description="GOLD" evidence="2">
    <location>
        <begin position="256"/>
        <end position="383"/>
    </location>
</feature>
<dbReference type="KEGG" id="nve:5510903"/>
<dbReference type="InParanoid" id="A7SAF7"/>
<dbReference type="InterPro" id="IPR009038">
    <property type="entry name" value="GOLD_dom"/>
</dbReference>
<gene>
    <name evidence="3" type="ORF">NEMVEDRAFT_v1g110912</name>
</gene>
<dbReference type="SMART" id="SM00516">
    <property type="entry name" value="SEC14"/>
    <property type="match status" value="1"/>
</dbReference>
<dbReference type="PRINTS" id="PR00180">
    <property type="entry name" value="CRETINALDHBP"/>
</dbReference>
<proteinExistence type="predicted"/>
<evidence type="ECO:0000313" key="3">
    <source>
        <dbReference type="EMBL" id="EDO39269.1"/>
    </source>
</evidence>
<accession>A7SAF7</accession>
<dbReference type="EMBL" id="DS469609">
    <property type="protein sequence ID" value="EDO39269.1"/>
    <property type="molecule type" value="Genomic_DNA"/>
</dbReference>
<dbReference type="InterPro" id="IPR036273">
    <property type="entry name" value="CRAL/TRIO_N_dom_sf"/>
</dbReference>
<protein>
    <recommendedName>
        <fullName evidence="5">SEC14-like protein 2</fullName>
    </recommendedName>
</protein>
<dbReference type="Gene3D" id="2.60.120.680">
    <property type="entry name" value="GOLD domain"/>
    <property type="match status" value="1"/>
</dbReference>
<evidence type="ECO:0000259" key="2">
    <source>
        <dbReference type="PROSITE" id="PS50866"/>
    </source>
</evidence>